<feature type="compositionally biased region" description="Polar residues" evidence="1">
    <location>
        <begin position="257"/>
        <end position="268"/>
    </location>
</feature>
<reference evidence="2 3" key="1">
    <citation type="submission" date="2020-06" db="EMBL/GenBank/DDBJ databases">
        <authorList>
            <consortium name="Wellcome Sanger Institute Data Sharing"/>
        </authorList>
    </citation>
    <scope>NUCLEOTIDE SEQUENCE [LARGE SCALE GENOMIC DNA]</scope>
</reference>
<reference evidence="2" key="2">
    <citation type="submission" date="2025-08" db="UniProtKB">
        <authorList>
            <consortium name="Ensembl"/>
        </authorList>
    </citation>
    <scope>IDENTIFICATION</scope>
</reference>
<dbReference type="AlphaFoldDB" id="A0AAY4BA90"/>
<organism evidence="2 3">
    <name type="scientific">Denticeps clupeoides</name>
    <name type="common">denticle herring</name>
    <dbReference type="NCBI Taxonomy" id="299321"/>
    <lineage>
        <taxon>Eukaryota</taxon>
        <taxon>Metazoa</taxon>
        <taxon>Chordata</taxon>
        <taxon>Craniata</taxon>
        <taxon>Vertebrata</taxon>
        <taxon>Euteleostomi</taxon>
        <taxon>Actinopterygii</taxon>
        <taxon>Neopterygii</taxon>
        <taxon>Teleostei</taxon>
        <taxon>Clupei</taxon>
        <taxon>Clupeiformes</taxon>
        <taxon>Denticipitoidei</taxon>
        <taxon>Denticipitidae</taxon>
        <taxon>Denticeps</taxon>
    </lineage>
</organism>
<feature type="region of interest" description="Disordered" evidence="1">
    <location>
        <begin position="296"/>
        <end position="386"/>
    </location>
</feature>
<feature type="compositionally biased region" description="Acidic residues" evidence="1">
    <location>
        <begin position="29"/>
        <end position="38"/>
    </location>
</feature>
<dbReference type="PANTHER" id="PTHR46894:SF1">
    <property type="entry name" value="TSC22 DOMAIN FAMILY PROTEIN 2"/>
    <property type="match status" value="1"/>
</dbReference>
<evidence type="ECO:0000313" key="2">
    <source>
        <dbReference type="Ensembl" id="ENSDCDP00010017879.1"/>
    </source>
</evidence>
<evidence type="ECO:0008006" key="4">
    <source>
        <dbReference type="Google" id="ProtNLM"/>
    </source>
</evidence>
<proteinExistence type="predicted"/>
<evidence type="ECO:0000313" key="3">
    <source>
        <dbReference type="Proteomes" id="UP000694580"/>
    </source>
</evidence>
<feature type="compositionally biased region" description="Polar residues" evidence="1">
    <location>
        <begin position="230"/>
        <end position="246"/>
    </location>
</feature>
<feature type="region of interest" description="Disordered" evidence="1">
    <location>
        <begin position="92"/>
        <end position="123"/>
    </location>
</feature>
<feature type="compositionally biased region" description="Polar residues" evidence="1">
    <location>
        <begin position="327"/>
        <end position="340"/>
    </location>
</feature>
<dbReference type="Proteomes" id="UP000694580">
    <property type="component" value="Chromosome 13"/>
</dbReference>
<gene>
    <name evidence="2" type="primary">TSC22D2</name>
</gene>
<evidence type="ECO:0000256" key="1">
    <source>
        <dbReference type="SAM" id="MobiDB-lite"/>
    </source>
</evidence>
<dbReference type="PANTHER" id="PTHR46894">
    <property type="entry name" value="TSC22 DOMAIN FAMILY PROTEIN 2"/>
    <property type="match status" value="1"/>
</dbReference>
<name>A0AAY4BA90_9TELE</name>
<feature type="compositionally biased region" description="Acidic residues" evidence="1">
    <location>
        <begin position="58"/>
        <end position="69"/>
    </location>
</feature>
<feature type="region of interest" description="Disordered" evidence="1">
    <location>
        <begin position="19"/>
        <end position="80"/>
    </location>
</feature>
<sequence length="458" mass="47112">MSKMPAKKKSCFQITSVTQAQVAASSGADDTESLDDGDESRSEDASAEVLDLSRADFEPEGCDSLSEETSDAHPVNGGVTYRSCASTRTVMAGTVPAQPSSTSSQAQPASTSSPSSSSTVTSCSSRFRVIKLDHGTGEPFRRGRWTCMEFYERDSEGSGSSSKHGVHLDHNADAGAPTPAPVANSESSGESGYVSAEVQQQSYGASHQTLGAVPQSLVPPGHNGVHGASPTLQKSPLVPPSTQAQQFPLMPTAQPDYRTSGTTAQSHPGASLAGPSPLVTPVGIAVHVLGLVSQTSEPTVPGGGALQTSHVVPDAQNGPAPLLGATSGPQTLPNQAQASQPVAAAGVTAPRPGFGQLPAAVQVEESRRTPDSLPQPPVSPGKDAAKPLLPESLTPVDSLFGIPIPADGEEDSDCCPARTFRATFQSLAEWPGLSAVLPSHCRLLLPAPLFTKVFSFNP</sequence>
<dbReference type="GeneTree" id="ENSGT00940000160465"/>
<protein>
    <recommendedName>
        <fullName evidence="4">TSC22 domain family protein 2</fullName>
    </recommendedName>
</protein>
<feature type="region of interest" description="Disordered" evidence="1">
    <location>
        <begin position="212"/>
        <end position="275"/>
    </location>
</feature>
<dbReference type="InterPro" id="IPR053049">
    <property type="entry name" value="TSC22_domain_protein_2"/>
</dbReference>
<reference evidence="2" key="3">
    <citation type="submission" date="2025-09" db="UniProtKB">
        <authorList>
            <consortium name="Ensembl"/>
        </authorList>
    </citation>
    <scope>IDENTIFICATION</scope>
</reference>
<accession>A0AAY4BA90</accession>
<feature type="region of interest" description="Disordered" evidence="1">
    <location>
        <begin position="154"/>
        <end position="195"/>
    </location>
</feature>
<keyword evidence="3" id="KW-1185">Reference proteome</keyword>
<dbReference type="Ensembl" id="ENSDCDT00010018943.1">
    <property type="protein sequence ID" value="ENSDCDP00010017879.1"/>
    <property type="gene ID" value="ENSDCDG00010008163.1"/>
</dbReference>
<feature type="compositionally biased region" description="Low complexity" evidence="1">
    <location>
        <begin position="94"/>
        <end position="123"/>
    </location>
</feature>